<dbReference type="NCBIfam" id="TIGR00254">
    <property type="entry name" value="GGDEF"/>
    <property type="match status" value="1"/>
</dbReference>
<organism evidence="7">
    <name type="scientific">Tolypothrix bouteillei VB521301</name>
    <dbReference type="NCBI Taxonomy" id="1479485"/>
    <lineage>
        <taxon>Bacteria</taxon>
        <taxon>Bacillati</taxon>
        <taxon>Cyanobacteriota</taxon>
        <taxon>Cyanophyceae</taxon>
        <taxon>Nostocales</taxon>
        <taxon>Tolypothrichaceae</taxon>
        <taxon>Tolypothrix</taxon>
    </lineage>
</organism>
<accession>A0A0C1N3A2</accession>
<dbReference type="Pfam" id="PF00990">
    <property type="entry name" value="GGDEF"/>
    <property type="match status" value="1"/>
</dbReference>
<dbReference type="InterPro" id="IPR011006">
    <property type="entry name" value="CheY-like_superfamily"/>
</dbReference>
<dbReference type="InterPro" id="IPR029787">
    <property type="entry name" value="Nucleotide_cyclase"/>
</dbReference>
<dbReference type="InterPro" id="IPR052155">
    <property type="entry name" value="Biofilm_reg_signaling"/>
</dbReference>
<dbReference type="PANTHER" id="PTHR44757">
    <property type="entry name" value="DIGUANYLATE CYCLASE DGCP"/>
    <property type="match status" value="1"/>
</dbReference>
<reference evidence="7" key="1">
    <citation type="journal article" date="2015" name="Genome Announc.">
        <title>Draft Genome Sequence of Tolypothrix boutellei Strain VB521301.</title>
        <authorList>
            <person name="Chandrababunaidu M.M."/>
            <person name="Singh D."/>
            <person name="Sen D."/>
            <person name="Bhan S."/>
            <person name="Das S."/>
            <person name="Gupta A."/>
            <person name="Adhikary S.P."/>
            <person name="Tripathy S."/>
        </authorList>
    </citation>
    <scope>NUCLEOTIDE SEQUENCE</scope>
    <source>
        <strain evidence="7">VB521301</strain>
    </source>
</reference>
<feature type="modified residue" description="4-aspartylphosphate" evidence="1">
    <location>
        <position position="65"/>
    </location>
</feature>
<dbReference type="SMART" id="SM00448">
    <property type="entry name" value="REC"/>
    <property type="match status" value="1"/>
</dbReference>
<keyword evidence="8" id="KW-1185">Reference proteome</keyword>
<dbReference type="InterPro" id="IPR035919">
    <property type="entry name" value="EAL_sf"/>
</dbReference>
<comment type="caution">
    <text evidence="7">The sequence shown here is derived from an EMBL/GenBank/DDBJ whole genome shotgun (WGS) entry which is preliminary data.</text>
</comment>
<dbReference type="CDD" id="cd01949">
    <property type="entry name" value="GGDEF"/>
    <property type="match status" value="1"/>
</dbReference>
<dbReference type="Gene3D" id="3.20.20.450">
    <property type="entry name" value="EAL domain"/>
    <property type="match status" value="1"/>
</dbReference>
<evidence type="ECO:0000256" key="1">
    <source>
        <dbReference type="PROSITE-ProRule" id="PRU00169"/>
    </source>
</evidence>
<dbReference type="PANTHER" id="PTHR44757:SF2">
    <property type="entry name" value="BIOFILM ARCHITECTURE MAINTENANCE PROTEIN MBAA"/>
    <property type="match status" value="1"/>
</dbReference>
<dbReference type="InterPro" id="IPR000160">
    <property type="entry name" value="GGDEF_dom"/>
</dbReference>
<name>A0A0C1N3A2_9CYAN</name>
<dbReference type="GO" id="GO:0000160">
    <property type="term" value="P:phosphorelay signal transduction system"/>
    <property type="evidence" value="ECO:0007669"/>
    <property type="project" value="InterPro"/>
</dbReference>
<feature type="coiled-coil region" evidence="2">
    <location>
        <begin position="134"/>
        <end position="169"/>
    </location>
</feature>
<dbReference type="CDD" id="cd01948">
    <property type="entry name" value="EAL"/>
    <property type="match status" value="1"/>
</dbReference>
<dbReference type="Gene3D" id="3.30.70.270">
    <property type="match status" value="1"/>
</dbReference>
<protein>
    <submittedName>
        <fullName evidence="7">Diguanylate phosphodiesterase</fullName>
    </submittedName>
    <submittedName>
        <fullName evidence="6">EAL domain-containing protein</fullName>
    </submittedName>
</protein>
<dbReference type="STRING" id="1479485.DA73_0231795"/>
<dbReference type="SMART" id="SM00267">
    <property type="entry name" value="GGDEF"/>
    <property type="match status" value="1"/>
</dbReference>
<dbReference type="Proteomes" id="UP000029738">
    <property type="component" value="Unassembled WGS sequence"/>
</dbReference>
<feature type="domain" description="EAL" evidence="4">
    <location>
        <begin position="357"/>
        <end position="613"/>
    </location>
</feature>
<dbReference type="PROSITE" id="PS50883">
    <property type="entry name" value="EAL"/>
    <property type="match status" value="1"/>
</dbReference>
<dbReference type="Gene3D" id="3.40.50.2300">
    <property type="match status" value="1"/>
</dbReference>
<evidence type="ECO:0000313" key="7">
    <source>
        <dbReference type="EMBL" id="KIE09042.1"/>
    </source>
</evidence>
<dbReference type="PROSITE" id="PS50110">
    <property type="entry name" value="RESPONSE_REGULATORY"/>
    <property type="match status" value="1"/>
</dbReference>
<keyword evidence="2" id="KW-0175">Coiled coil</keyword>
<dbReference type="Pfam" id="PF00072">
    <property type="entry name" value="Response_reg"/>
    <property type="match status" value="1"/>
</dbReference>
<dbReference type="CDD" id="cd19920">
    <property type="entry name" value="REC_PA4781-like"/>
    <property type="match status" value="1"/>
</dbReference>
<dbReference type="InterPro" id="IPR043128">
    <property type="entry name" value="Rev_trsase/Diguanyl_cyclase"/>
</dbReference>
<dbReference type="AlphaFoldDB" id="A0A0C1N3A2"/>
<dbReference type="EMBL" id="JHEG04000001">
    <property type="protein sequence ID" value="KAF3885264.1"/>
    <property type="molecule type" value="Genomic_DNA"/>
</dbReference>
<dbReference type="SUPFAM" id="SSF55073">
    <property type="entry name" value="Nucleotide cyclase"/>
    <property type="match status" value="1"/>
</dbReference>
<dbReference type="SMART" id="SM00052">
    <property type="entry name" value="EAL"/>
    <property type="match status" value="1"/>
</dbReference>
<dbReference type="RefSeq" id="WP_038073017.1">
    <property type="nucleotide sequence ID" value="NZ_JHEG04000001.1"/>
</dbReference>
<dbReference type="PROSITE" id="PS50887">
    <property type="entry name" value="GGDEF"/>
    <property type="match status" value="1"/>
</dbReference>
<keyword evidence="1" id="KW-0597">Phosphoprotein</keyword>
<evidence type="ECO:0000259" key="4">
    <source>
        <dbReference type="PROSITE" id="PS50883"/>
    </source>
</evidence>
<dbReference type="OrthoDB" id="9787983at2"/>
<evidence type="ECO:0000259" key="5">
    <source>
        <dbReference type="PROSITE" id="PS50887"/>
    </source>
</evidence>
<dbReference type="InterPro" id="IPR001789">
    <property type="entry name" value="Sig_transdc_resp-reg_receiver"/>
</dbReference>
<dbReference type="SUPFAM" id="SSF141868">
    <property type="entry name" value="EAL domain-like"/>
    <property type="match status" value="1"/>
</dbReference>
<reference evidence="6" key="2">
    <citation type="submission" date="2019-11" db="EMBL/GenBank/DDBJ databases">
        <title>Improved Assembly of Tolypothrix boutellei genome.</title>
        <authorList>
            <person name="Sarangi A.N."/>
            <person name="Mukherjee M."/>
            <person name="Ghosh S."/>
            <person name="Singh D."/>
            <person name="Das A."/>
            <person name="Kant S."/>
            <person name="Prusty A."/>
            <person name="Tripathy S."/>
        </authorList>
    </citation>
    <scope>NUCLEOTIDE SEQUENCE</scope>
    <source>
        <strain evidence="6">VB521301</strain>
    </source>
</reference>
<dbReference type="Pfam" id="PF00563">
    <property type="entry name" value="EAL"/>
    <property type="match status" value="1"/>
</dbReference>
<dbReference type="SUPFAM" id="SSF52172">
    <property type="entry name" value="CheY-like"/>
    <property type="match status" value="1"/>
</dbReference>
<evidence type="ECO:0000313" key="6">
    <source>
        <dbReference type="EMBL" id="KAF3885264.1"/>
    </source>
</evidence>
<dbReference type="InterPro" id="IPR001633">
    <property type="entry name" value="EAL_dom"/>
</dbReference>
<feature type="domain" description="GGDEF" evidence="5">
    <location>
        <begin position="215"/>
        <end position="348"/>
    </location>
</feature>
<sequence length="615" mass="69568">MSYEKLVLNRDTNQKDILIIDDTADNLRVLSSILTKQGYGVRKALNWQMAVMACTTVLPDLILLDIMMPDVDGYEVCQRLKTLDITADIPIIFMSALGDVFDKVKAFSVGGVDYITKPFEVEELIVRVQNQLALRTAQKQILKLNSELENKVKERTSELETSVKKLQQEIKRRKHLQSKLLDMALHDSLTKLPNRTLFIKKMQQALQRAKIEPDYGFAVLFLDCDRFKIVNDSLGHFVGDELLIAIARRLQASLNSKHTFARFGGDEFAILLENITDISMAISAAESVLQQLSVAFQLSRHEVFINASIGIIWGDTRYEQPEYLLRDADTAMYRAKALGKARYHVFDPVMHQEAMQLLQLEHDLRVAVERQEFFVQYQPIVSLKTGRISGFEALVRWLHPTHGIIPPTVFVPIAEETGLIGAIDTWVLHSACHQLHIWQNHPKTETSLTMSVNLSAGLFSHIDIVAVVDKILNETQVNPACLQLEITESVIMENTETLKIILQQLQDRKIRLIMDDFGTGYSSLSYLHSFPFHTLKIDKSFVQRMQENQENMGLVSATIGIAHSMGMNAIAEGVETPEQLTHLQSMNCDLAQGYLFSKAIDPELALELIAAVPQW</sequence>
<evidence type="ECO:0000313" key="8">
    <source>
        <dbReference type="Proteomes" id="UP000029738"/>
    </source>
</evidence>
<feature type="domain" description="Response regulatory" evidence="3">
    <location>
        <begin position="16"/>
        <end position="132"/>
    </location>
</feature>
<dbReference type="EMBL" id="JHEG02000058">
    <property type="protein sequence ID" value="KIE09042.1"/>
    <property type="molecule type" value="Genomic_DNA"/>
</dbReference>
<evidence type="ECO:0000256" key="2">
    <source>
        <dbReference type="SAM" id="Coils"/>
    </source>
</evidence>
<gene>
    <name evidence="7" type="ORF">DA73_0231795</name>
    <name evidence="6" type="ORF">DA73_0400007175</name>
</gene>
<proteinExistence type="predicted"/>
<evidence type="ECO:0000259" key="3">
    <source>
        <dbReference type="PROSITE" id="PS50110"/>
    </source>
</evidence>